<dbReference type="Proteomes" id="UP000031202">
    <property type="component" value="Unassembled WGS sequence"/>
</dbReference>
<dbReference type="EMBL" id="JWSZ01000003">
    <property type="protein sequence ID" value="KIC59521.1"/>
    <property type="molecule type" value="Genomic_DNA"/>
</dbReference>
<dbReference type="AlphaFoldDB" id="A0A0B4CYN4"/>
<proteinExistence type="predicted"/>
<evidence type="ECO:0000259" key="1">
    <source>
        <dbReference type="Pfam" id="PF01370"/>
    </source>
</evidence>
<dbReference type="Pfam" id="PF01370">
    <property type="entry name" value="Epimerase"/>
    <property type="match status" value="1"/>
</dbReference>
<dbReference type="Gene3D" id="3.40.50.720">
    <property type="entry name" value="NAD(P)-binding Rossmann-like Domain"/>
    <property type="match status" value="1"/>
</dbReference>
<dbReference type="InterPro" id="IPR036291">
    <property type="entry name" value="NAD(P)-bd_dom_sf"/>
</dbReference>
<accession>A0A0B4CYN4</accession>
<evidence type="ECO:0000259" key="2">
    <source>
        <dbReference type="Pfam" id="PF08338"/>
    </source>
</evidence>
<dbReference type="PANTHER" id="PTHR11092:SF0">
    <property type="entry name" value="EPIMERASE FAMILY PROTEIN SDR39U1"/>
    <property type="match status" value="1"/>
</dbReference>
<reference evidence="3 4" key="1">
    <citation type="submission" date="2014-12" db="EMBL/GenBank/DDBJ databases">
        <title>Genome sequencing of Microbacterium hominis TPW29.</title>
        <authorList>
            <person name="Tan P.W."/>
            <person name="Chan K.-G."/>
        </authorList>
    </citation>
    <scope>NUCLEOTIDE SEQUENCE [LARGE SCALE GENOMIC DNA]</scope>
    <source>
        <strain evidence="3 4">TPW29</strain>
    </source>
</reference>
<name>A0A0B4CYN4_9MICO</name>
<dbReference type="Pfam" id="PF08338">
    <property type="entry name" value="DUF1731"/>
    <property type="match status" value="1"/>
</dbReference>
<dbReference type="RefSeq" id="WP_039413028.1">
    <property type="nucleotide sequence ID" value="NZ_JWSZ01000003.1"/>
</dbReference>
<organism evidence="3 4">
    <name type="scientific">Microbacterium hominis</name>
    <dbReference type="NCBI Taxonomy" id="162426"/>
    <lineage>
        <taxon>Bacteria</taxon>
        <taxon>Bacillati</taxon>
        <taxon>Actinomycetota</taxon>
        <taxon>Actinomycetes</taxon>
        <taxon>Micrococcales</taxon>
        <taxon>Microbacteriaceae</taxon>
        <taxon>Microbacterium</taxon>
    </lineage>
</organism>
<dbReference type="PANTHER" id="PTHR11092">
    <property type="entry name" value="SUGAR NUCLEOTIDE EPIMERASE RELATED"/>
    <property type="match status" value="1"/>
</dbReference>
<dbReference type="SUPFAM" id="SSF51735">
    <property type="entry name" value="NAD(P)-binding Rossmann-fold domains"/>
    <property type="match status" value="1"/>
</dbReference>
<feature type="domain" description="NAD-dependent epimerase/dehydratase" evidence="1">
    <location>
        <begin position="11"/>
        <end position="128"/>
    </location>
</feature>
<evidence type="ECO:0000313" key="4">
    <source>
        <dbReference type="Proteomes" id="UP000031202"/>
    </source>
</evidence>
<comment type="caution">
    <text evidence="3">The sequence shown here is derived from an EMBL/GenBank/DDBJ whole genome shotgun (WGS) entry which is preliminary data.</text>
</comment>
<gene>
    <name evidence="3" type="ORF">RM52_03465</name>
</gene>
<protein>
    <submittedName>
        <fullName evidence="3">NAD-dependent epimerase</fullName>
    </submittedName>
</protein>
<evidence type="ECO:0000313" key="3">
    <source>
        <dbReference type="EMBL" id="KIC59521.1"/>
    </source>
</evidence>
<feature type="domain" description="DUF1731" evidence="2">
    <location>
        <begin position="280"/>
        <end position="324"/>
    </location>
</feature>
<dbReference type="InterPro" id="IPR001509">
    <property type="entry name" value="Epimerase_deHydtase"/>
</dbReference>
<dbReference type="InterPro" id="IPR013549">
    <property type="entry name" value="DUF1731"/>
</dbReference>
<sequence>MPVHEQTRRRVVVAGASGFIGRAVVGSLRARGDEVAVVGRTAGVAWNDAAALVRAVEGAEVVVNLAGKSVNCRYTDRNRDEILRSRIETTRALRTAIAAASSPPAVWLNASTATIYRHRTDAPHTEHAGELGTGFSVDVARAWEEEFFAGELPQTRRVAMRMAIVLGDGPATRMLTTLARLGLGGSQRDGWWLQHRRYRGIGPHPSGDGRAPHHRTRGGQRFSWVHIDDVVAAMHFVIERDELAGVVNVVAPQASDNRTLMRTLRRIVGAPFGVPAFRWMLEPAMWLLRTEPELVLKSRWVVPERLTAAGFVFAHRDLEEALRASLASAAPRGARAGVAGDVGARG</sequence>